<dbReference type="Gene3D" id="1.10.357.10">
    <property type="entry name" value="Tetracycline Repressor, domain 2"/>
    <property type="match status" value="1"/>
</dbReference>
<dbReference type="InterPro" id="IPR009057">
    <property type="entry name" value="Homeodomain-like_sf"/>
</dbReference>
<evidence type="ECO:0000259" key="3">
    <source>
        <dbReference type="PROSITE" id="PS50977"/>
    </source>
</evidence>
<proteinExistence type="predicted"/>
<gene>
    <name evidence="4" type="ORF">A2161_20770</name>
</gene>
<dbReference type="Proteomes" id="UP000179266">
    <property type="component" value="Unassembled WGS sequence"/>
</dbReference>
<dbReference type="Pfam" id="PF17932">
    <property type="entry name" value="TetR_C_24"/>
    <property type="match status" value="1"/>
</dbReference>
<accession>A0A1F7S253</accession>
<dbReference type="PANTHER" id="PTHR43479:SF11">
    <property type="entry name" value="ACREF_ENVCD OPERON REPRESSOR-RELATED"/>
    <property type="match status" value="1"/>
</dbReference>
<dbReference type="InterPro" id="IPR050624">
    <property type="entry name" value="HTH-type_Tx_Regulator"/>
</dbReference>
<dbReference type="PROSITE" id="PS50977">
    <property type="entry name" value="HTH_TETR_2"/>
    <property type="match status" value="1"/>
</dbReference>
<dbReference type="AlphaFoldDB" id="A0A1F7S253"/>
<evidence type="ECO:0000256" key="2">
    <source>
        <dbReference type="PROSITE-ProRule" id="PRU00335"/>
    </source>
</evidence>
<comment type="caution">
    <text evidence="4">The sequence shown here is derived from an EMBL/GenBank/DDBJ whole genome shotgun (WGS) entry which is preliminary data.</text>
</comment>
<dbReference type="SUPFAM" id="SSF48498">
    <property type="entry name" value="Tetracyclin repressor-like, C-terminal domain"/>
    <property type="match status" value="1"/>
</dbReference>
<dbReference type="EMBL" id="MGDD01000049">
    <property type="protein sequence ID" value="OGL47895.1"/>
    <property type="molecule type" value="Genomic_DNA"/>
</dbReference>
<reference evidence="4 5" key="1">
    <citation type="journal article" date="2016" name="Nat. Commun.">
        <title>Thousands of microbial genomes shed light on interconnected biogeochemical processes in an aquifer system.</title>
        <authorList>
            <person name="Anantharaman K."/>
            <person name="Brown C.T."/>
            <person name="Hug L.A."/>
            <person name="Sharon I."/>
            <person name="Castelle C.J."/>
            <person name="Probst A.J."/>
            <person name="Thomas B.C."/>
            <person name="Singh A."/>
            <person name="Wilkins M.J."/>
            <person name="Karaoz U."/>
            <person name="Brodie E.L."/>
            <person name="Williams K.H."/>
            <person name="Hubbard S.S."/>
            <person name="Banfield J.F."/>
        </authorList>
    </citation>
    <scope>NUCLEOTIDE SEQUENCE [LARGE SCALE GENOMIC DNA]</scope>
</reference>
<keyword evidence="1 2" id="KW-0238">DNA-binding</keyword>
<evidence type="ECO:0000313" key="4">
    <source>
        <dbReference type="EMBL" id="OGL47895.1"/>
    </source>
</evidence>
<dbReference type="SUPFAM" id="SSF46689">
    <property type="entry name" value="Homeodomain-like"/>
    <property type="match status" value="1"/>
</dbReference>
<organism evidence="4 5">
    <name type="scientific">Candidatus Schekmanbacteria bacterium RBG_13_48_7</name>
    <dbReference type="NCBI Taxonomy" id="1817878"/>
    <lineage>
        <taxon>Bacteria</taxon>
        <taxon>Candidatus Schekmaniibacteriota</taxon>
    </lineage>
</organism>
<evidence type="ECO:0000256" key="1">
    <source>
        <dbReference type="ARBA" id="ARBA00023125"/>
    </source>
</evidence>
<dbReference type="PRINTS" id="PR00455">
    <property type="entry name" value="HTHTETR"/>
</dbReference>
<sequence>MESDYGILEKKSRKKAKVDTVGRQNRTARFDEKLNEVLSASSALFASKGFERATMRDVSQATGMSLAGLYYYFRSKEELLYLIQFRAFESISENLREIIKNETDPKSCLHSMIQMHFEYFIRNMNDLKICSREIESLEGSFYEQVAEKRKEYFDLTQSIFEKITDKSGGSTADSRLAALYLFGTLNWIYQWYRPGRYPDAKELASQLSGIYLQGFPQIGK</sequence>
<name>A0A1F7S253_9BACT</name>
<dbReference type="InterPro" id="IPR036271">
    <property type="entry name" value="Tet_transcr_reg_TetR-rel_C_sf"/>
</dbReference>
<feature type="domain" description="HTH tetR-type" evidence="3">
    <location>
        <begin position="31"/>
        <end position="91"/>
    </location>
</feature>
<feature type="DNA-binding region" description="H-T-H motif" evidence="2">
    <location>
        <begin position="54"/>
        <end position="73"/>
    </location>
</feature>
<dbReference type="Gene3D" id="1.10.10.60">
    <property type="entry name" value="Homeodomain-like"/>
    <property type="match status" value="1"/>
</dbReference>
<protein>
    <recommendedName>
        <fullName evidence="3">HTH tetR-type domain-containing protein</fullName>
    </recommendedName>
</protein>
<dbReference type="PANTHER" id="PTHR43479">
    <property type="entry name" value="ACREF/ENVCD OPERON REPRESSOR-RELATED"/>
    <property type="match status" value="1"/>
</dbReference>
<dbReference type="InterPro" id="IPR001647">
    <property type="entry name" value="HTH_TetR"/>
</dbReference>
<dbReference type="Pfam" id="PF00440">
    <property type="entry name" value="TetR_N"/>
    <property type="match status" value="1"/>
</dbReference>
<dbReference type="InterPro" id="IPR041490">
    <property type="entry name" value="KstR2_TetR_C"/>
</dbReference>
<dbReference type="GO" id="GO:0003677">
    <property type="term" value="F:DNA binding"/>
    <property type="evidence" value="ECO:0007669"/>
    <property type="project" value="UniProtKB-UniRule"/>
</dbReference>
<evidence type="ECO:0000313" key="5">
    <source>
        <dbReference type="Proteomes" id="UP000179266"/>
    </source>
</evidence>